<dbReference type="Gene3D" id="2.30.110.10">
    <property type="entry name" value="Electron Transport, Fmn-binding Protein, Chain A"/>
    <property type="match status" value="1"/>
</dbReference>
<proteinExistence type="predicted"/>
<dbReference type="SUPFAM" id="SSF50475">
    <property type="entry name" value="FMN-binding split barrel"/>
    <property type="match status" value="1"/>
</dbReference>
<keyword evidence="2" id="KW-1185">Reference proteome</keyword>
<protein>
    <submittedName>
        <fullName evidence="1">Uncharacterized protein</fullName>
    </submittedName>
</protein>
<reference evidence="2" key="1">
    <citation type="journal article" date="2019" name="Int. J. Syst. Evol. Microbiol.">
        <title>The Global Catalogue of Microorganisms (GCM) 10K type strain sequencing project: providing services to taxonomists for standard genome sequencing and annotation.</title>
        <authorList>
            <consortium name="The Broad Institute Genomics Platform"/>
            <consortium name="The Broad Institute Genome Sequencing Center for Infectious Disease"/>
            <person name="Wu L."/>
            <person name="Ma J."/>
        </authorList>
    </citation>
    <scope>NUCLEOTIDE SEQUENCE [LARGE SCALE GENOMIC DNA]</scope>
    <source>
        <strain evidence="2">JCM 16929</strain>
    </source>
</reference>
<accession>A0ABP6ZVQ9</accession>
<name>A0ABP6ZVQ9_9ACTN</name>
<dbReference type="Pfam" id="PF12900">
    <property type="entry name" value="Pyridox_ox_2"/>
    <property type="match status" value="1"/>
</dbReference>
<comment type="caution">
    <text evidence="1">The sequence shown here is derived from an EMBL/GenBank/DDBJ whole genome shotgun (WGS) entry which is preliminary data.</text>
</comment>
<dbReference type="InterPro" id="IPR012349">
    <property type="entry name" value="Split_barrel_FMN-bd"/>
</dbReference>
<gene>
    <name evidence="1" type="ORF">GCM10022236_22760</name>
</gene>
<dbReference type="InterPro" id="IPR024747">
    <property type="entry name" value="Pyridox_Oxase-rel"/>
</dbReference>
<organism evidence="1 2">
    <name type="scientific">Microlunatus ginsengisoli</name>
    <dbReference type="NCBI Taxonomy" id="363863"/>
    <lineage>
        <taxon>Bacteria</taxon>
        <taxon>Bacillati</taxon>
        <taxon>Actinomycetota</taxon>
        <taxon>Actinomycetes</taxon>
        <taxon>Propionibacteriales</taxon>
        <taxon>Propionibacteriaceae</taxon>
        <taxon>Microlunatus</taxon>
    </lineage>
</organism>
<sequence>MANPSSSIAPRGSAARRLNSGECRSWLAGHHEGRLDYRTGRGPRSLVVRYAVQADAVLVRVPTYNDLLQYAPGESVTLEVEERCAPDTFEIVTVTGTASLVDPGVGALADDWPPELPTDVIRVPIQRIDGFLAEAG</sequence>
<dbReference type="Proteomes" id="UP001501490">
    <property type="component" value="Unassembled WGS sequence"/>
</dbReference>
<evidence type="ECO:0000313" key="1">
    <source>
        <dbReference type="EMBL" id="GAA3619952.1"/>
    </source>
</evidence>
<dbReference type="EMBL" id="BAABAB010000015">
    <property type="protein sequence ID" value="GAA3619952.1"/>
    <property type="molecule type" value="Genomic_DNA"/>
</dbReference>
<evidence type="ECO:0000313" key="2">
    <source>
        <dbReference type="Proteomes" id="UP001501490"/>
    </source>
</evidence>